<evidence type="ECO:0000256" key="1">
    <source>
        <dbReference type="ARBA" id="ARBA00022741"/>
    </source>
</evidence>
<evidence type="ECO:0000256" key="2">
    <source>
        <dbReference type="ARBA" id="ARBA00022840"/>
    </source>
</evidence>
<dbReference type="GO" id="GO:0005524">
    <property type="term" value="F:ATP binding"/>
    <property type="evidence" value="ECO:0007669"/>
    <property type="project" value="InterPro"/>
</dbReference>
<reference evidence="4" key="1">
    <citation type="submission" date="2021-03" db="EMBL/GenBank/DDBJ databases">
        <title>Draft genome sequence of rust myrtle Austropuccinia psidii MF-1, a brazilian biotype.</title>
        <authorList>
            <person name="Quecine M.C."/>
            <person name="Pachon D.M.R."/>
            <person name="Bonatelli M.L."/>
            <person name="Correr F.H."/>
            <person name="Franceschini L.M."/>
            <person name="Leite T.F."/>
            <person name="Margarido G.R.A."/>
            <person name="Almeida C.A."/>
            <person name="Ferrarezi J.A."/>
            <person name="Labate C.A."/>
        </authorList>
    </citation>
    <scope>NUCLEOTIDE SEQUENCE</scope>
    <source>
        <strain evidence="4">MF-1</strain>
    </source>
</reference>
<keyword evidence="5" id="KW-1185">Reference proteome</keyword>
<evidence type="ECO:0000313" key="5">
    <source>
        <dbReference type="Proteomes" id="UP000765509"/>
    </source>
</evidence>
<dbReference type="Gene3D" id="3.40.50.10810">
    <property type="entry name" value="Tandem AAA-ATPase domain"/>
    <property type="match status" value="1"/>
</dbReference>
<comment type="caution">
    <text evidence="4">The sequence shown here is derived from an EMBL/GenBank/DDBJ whole genome shotgun (WGS) entry which is preliminary data.</text>
</comment>
<dbReference type="Proteomes" id="UP000765509">
    <property type="component" value="Unassembled WGS sequence"/>
</dbReference>
<keyword evidence="2" id="KW-0067">ATP-binding</keyword>
<dbReference type="EMBL" id="AVOT02016365">
    <property type="protein sequence ID" value="MBW0501524.1"/>
    <property type="molecule type" value="Genomic_DNA"/>
</dbReference>
<sequence>MDNEPVASGPTFNARHIITNKVVRSFKSLFTNTPLGGLLADDMGLGKPIQAIALIGTSKEQQITNPQCSKPSLFNYQLAI</sequence>
<name>A0A9Q3DE13_9BASI</name>
<dbReference type="OrthoDB" id="448448at2759"/>
<protein>
    <recommendedName>
        <fullName evidence="3">SNF2 N-terminal domain-containing protein</fullName>
    </recommendedName>
</protein>
<dbReference type="InterPro" id="IPR000330">
    <property type="entry name" value="SNF2_N"/>
</dbReference>
<dbReference type="InterPro" id="IPR038718">
    <property type="entry name" value="SNF2-like_sf"/>
</dbReference>
<evidence type="ECO:0000259" key="3">
    <source>
        <dbReference type="Pfam" id="PF00176"/>
    </source>
</evidence>
<gene>
    <name evidence="4" type="ORF">O181_041239</name>
</gene>
<dbReference type="Pfam" id="PF00176">
    <property type="entry name" value="SNF2-rel_dom"/>
    <property type="match status" value="1"/>
</dbReference>
<feature type="domain" description="SNF2 N-terminal" evidence="3">
    <location>
        <begin position="22"/>
        <end position="63"/>
    </location>
</feature>
<evidence type="ECO:0000313" key="4">
    <source>
        <dbReference type="EMBL" id="MBW0501524.1"/>
    </source>
</evidence>
<proteinExistence type="predicted"/>
<keyword evidence="1" id="KW-0547">Nucleotide-binding</keyword>
<organism evidence="4 5">
    <name type="scientific">Austropuccinia psidii MF-1</name>
    <dbReference type="NCBI Taxonomy" id="1389203"/>
    <lineage>
        <taxon>Eukaryota</taxon>
        <taxon>Fungi</taxon>
        <taxon>Dikarya</taxon>
        <taxon>Basidiomycota</taxon>
        <taxon>Pucciniomycotina</taxon>
        <taxon>Pucciniomycetes</taxon>
        <taxon>Pucciniales</taxon>
        <taxon>Sphaerophragmiaceae</taxon>
        <taxon>Austropuccinia</taxon>
    </lineage>
</organism>
<dbReference type="AlphaFoldDB" id="A0A9Q3DE13"/>
<accession>A0A9Q3DE13</accession>